<evidence type="ECO:0000259" key="4">
    <source>
        <dbReference type="PROSITE" id="PS51319"/>
    </source>
</evidence>
<dbReference type="PANTHER" id="PTHR46010">
    <property type="entry name" value="PROTEIN IWS1 HOMOLOG"/>
    <property type="match status" value="1"/>
</dbReference>
<sequence length="324" mass="36542">MEGTPEEDLREHERLIQGGDEGSSNSKSADQSDSSDNEAKENGTSASSSPSSVSSSDDEAPQQPPVVYDFDIMLAKKKQKNANRRRNRNCDLINDNDDNIAEIINQMKAAVEADFTANNEGRTATNKLKLLPFVVSQLRKVDLRDAFLDSGVLSVLTDWLTPLPDRSLPHLHIRENVLKLLLDFNICDTDKIRASGIGKAVMYLSKHPKEVKENKKIARQLISDWARPIFQLDLSYDSLSREEREERDLALIKNRPSTSSVSRVTDSAKELKPGDKGYVPRARVPAPSTKDYLIRPKSTIEVEISRRPVRQDPRLRELVKRARR</sequence>
<feature type="compositionally biased region" description="Basic and acidic residues" evidence="3">
    <location>
        <begin position="266"/>
        <end position="275"/>
    </location>
</feature>
<evidence type="ECO:0000256" key="3">
    <source>
        <dbReference type="SAM" id="MobiDB-lite"/>
    </source>
</evidence>
<proteinExistence type="inferred from homology"/>
<dbReference type="InterPro" id="IPR035441">
    <property type="entry name" value="TFIIS/LEDGF_dom_sf"/>
</dbReference>
<feature type="region of interest" description="Disordered" evidence="3">
    <location>
        <begin position="1"/>
        <end position="64"/>
    </location>
</feature>
<comment type="subcellular location">
    <subcellularLocation>
        <location evidence="2">Nucleus</location>
    </subcellularLocation>
</comment>
<dbReference type="Proteomes" id="UP000825002">
    <property type="component" value="Unassembled WGS sequence"/>
</dbReference>
<dbReference type="Pfam" id="PF08711">
    <property type="entry name" value="Med26"/>
    <property type="match status" value="1"/>
</dbReference>
<feature type="compositionally biased region" description="Low complexity" evidence="3">
    <location>
        <begin position="45"/>
        <end position="55"/>
    </location>
</feature>
<evidence type="ECO:0000313" key="6">
    <source>
        <dbReference type="Proteomes" id="UP000825002"/>
    </source>
</evidence>
<organism evidence="5 6">
    <name type="scientific">Fragariocoptes setiger</name>
    <dbReference type="NCBI Taxonomy" id="1670756"/>
    <lineage>
        <taxon>Eukaryota</taxon>
        <taxon>Metazoa</taxon>
        <taxon>Ecdysozoa</taxon>
        <taxon>Arthropoda</taxon>
        <taxon>Chelicerata</taxon>
        <taxon>Arachnida</taxon>
        <taxon>Acari</taxon>
        <taxon>Acariformes</taxon>
        <taxon>Trombidiformes</taxon>
        <taxon>Prostigmata</taxon>
        <taxon>Eupodina</taxon>
        <taxon>Eriophyoidea</taxon>
        <taxon>Phytoptidae</taxon>
        <taxon>Fragariocoptes</taxon>
    </lineage>
</organism>
<feature type="compositionally biased region" description="Low complexity" evidence="3">
    <location>
        <begin position="23"/>
        <end position="34"/>
    </location>
</feature>
<evidence type="ECO:0000313" key="5">
    <source>
        <dbReference type="EMBL" id="KAG9509759.1"/>
    </source>
</evidence>
<dbReference type="PANTHER" id="PTHR46010:SF1">
    <property type="entry name" value="PROTEIN IWS1 HOMOLOG"/>
    <property type="match status" value="1"/>
</dbReference>
<evidence type="ECO:0000256" key="1">
    <source>
        <dbReference type="ARBA" id="ARBA00037992"/>
    </source>
</evidence>
<keyword evidence="2" id="KW-0539">Nucleus</keyword>
<dbReference type="PROSITE" id="PS51319">
    <property type="entry name" value="TFIIS_N"/>
    <property type="match status" value="1"/>
</dbReference>
<feature type="region of interest" description="Disordered" evidence="3">
    <location>
        <begin position="260"/>
        <end position="290"/>
    </location>
</feature>
<name>A0ABQ7S8J0_9ACAR</name>
<feature type="non-terminal residue" evidence="5">
    <location>
        <position position="1"/>
    </location>
</feature>
<feature type="domain" description="TFIIS N-terminal" evidence="4">
    <location>
        <begin position="154"/>
        <end position="232"/>
    </location>
</feature>
<reference evidence="5 6" key="1">
    <citation type="submission" date="2020-10" db="EMBL/GenBank/DDBJ databases">
        <authorList>
            <person name="Klimov P.B."/>
            <person name="Dyachkov S.M."/>
            <person name="Chetverikov P.E."/>
        </authorList>
    </citation>
    <scope>NUCLEOTIDE SEQUENCE [LARGE SCALE GENOMIC DNA]</scope>
    <source>
        <strain evidence="5">BMOC 18-1129-001#AD2665</strain>
        <tissue evidence="5">Entire mites</tissue>
    </source>
</reference>
<gene>
    <name evidence="5" type="primary">Iws1</name>
    <name evidence="5" type="ORF">GZH46_01712</name>
</gene>
<dbReference type="EMBL" id="JAIFTH010000347">
    <property type="protein sequence ID" value="KAG9509759.1"/>
    <property type="molecule type" value="Genomic_DNA"/>
</dbReference>
<dbReference type="Gene3D" id="1.20.930.10">
    <property type="entry name" value="Conserved domain common to transcription factors TFIIS, elongin A, CRSP70"/>
    <property type="match status" value="1"/>
</dbReference>
<comment type="caution">
    <text evidence="5">The sequence shown here is derived from an EMBL/GenBank/DDBJ whole genome shotgun (WGS) entry which is preliminary data.</text>
</comment>
<keyword evidence="6" id="KW-1185">Reference proteome</keyword>
<dbReference type="InterPro" id="IPR051037">
    <property type="entry name" value="RNAPII_TF_IWS1"/>
</dbReference>
<protein>
    <submittedName>
        <fullName evidence="5">Protein IWS1-like protein</fullName>
    </submittedName>
</protein>
<comment type="similarity">
    <text evidence="1">Belongs to the IWS1 family.</text>
</comment>
<accession>A0ABQ7S8J0</accession>
<dbReference type="InterPro" id="IPR017923">
    <property type="entry name" value="TFIIS_N"/>
</dbReference>
<evidence type="ECO:0000256" key="2">
    <source>
        <dbReference type="PROSITE-ProRule" id="PRU00649"/>
    </source>
</evidence>